<dbReference type="AlphaFoldDB" id="A0AAC9VVS5"/>
<evidence type="ECO:0008006" key="3">
    <source>
        <dbReference type="Google" id="ProtNLM"/>
    </source>
</evidence>
<protein>
    <recommendedName>
        <fullName evidence="3">Phage portal protein</fullName>
    </recommendedName>
</protein>
<dbReference type="EMBL" id="CP023147">
    <property type="protein sequence ID" value="ASW91274.1"/>
    <property type="molecule type" value="Genomic_DNA"/>
</dbReference>
<reference evidence="1 2" key="1">
    <citation type="submission" date="2017-08" db="EMBL/GenBank/DDBJ databases">
        <title>Phylogentic analysis of Mycobacterium avium complex whole genomes.</title>
        <authorList>
            <person name="Caverly L.J."/>
            <person name="Spilker T."/>
            <person name="LiPuma J."/>
        </authorList>
    </citation>
    <scope>NUCLEOTIDE SEQUENCE [LARGE SCALE GENOMIC DNA]</scope>
    <source>
        <strain evidence="1 2">FLAC0026</strain>
    </source>
</reference>
<evidence type="ECO:0000313" key="2">
    <source>
        <dbReference type="Proteomes" id="UP000216246"/>
    </source>
</evidence>
<dbReference type="Pfam" id="PF05133">
    <property type="entry name" value="SPP1_portal"/>
    <property type="match status" value="1"/>
</dbReference>
<organism evidence="1 2">
    <name type="scientific">Mycobacterium marseillense</name>
    <dbReference type="NCBI Taxonomy" id="701042"/>
    <lineage>
        <taxon>Bacteria</taxon>
        <taxon>Bacillati</taxon>
        <taxon>Actinomycetota</taxon>
        <taxon>Actinomycetes</taxon>
        <taxon>Mycobacteriales</taxon>
        <taxon>Mycobacteriaceae</taxon>
        <taxon>Mycobacterium</taxon>
        <taxon>Mycobacterium avium complex (MAC)</taxon>
    </lineage>
</organism>
<gene>
    <name evidence="1" type="ORF">CKJ54_16380</name>
</gene>
<proteinExistence type="predicted"/>
<evidence type="ECO:0000313" key="1">
    <source>
        <dbReference type="EMBL" id="ASW91274.1"/>
    </source>
</evidence>
<accession>A0AAC9VVS5</accession>
<dbReference type="InterPro" id="IPR021145">
    <property type="entry name" value="Portal_protein_SPP1_Gp6-like"/>
</dbReference>
<dbReference type="RefSeq" id="WP_095577491.1">
    <property type="nucleotide sequence ID" value="NZ_CP023147.1"/>
</dbReference>
<dbReference type="Proteomes" id="UP000216246">
    <property type="component" value="Chromosome"/>
</dbReference>
<dbReference type="KEGG" id="mmal:CKJ54_16380"/>
<name>A0AAC9VVS5_9MYCO</name>
<sequence>MTNPDSDLLVELLQKLDAGAHHRHELNLYYRAEQPMAFLSAEARAALDRKFGRVAANIPRLAVTSLAERLRISGVEGETDSWQDFLDNDLDQLSAVAHRESLALGQSLVIVWADSTGAPRATVESAEQVAVKRDPVTREVVGAVKRVRTKTTTEAWLYQPDEVQHWRSNSPGAATAGFDLVESIPNPLGVVPVVPLTNSDRLLDEDGRSEIEDLKPLVDGLCKTLADLAVAQEYTARPRRWATGIELIEVPRLDDDGNPVTDPDTGEPVMDTVNPIPDGNRAMISEDPAAKFGQLAGADLAGFKTAVDVWVQMIMAVSALPAHMIGITTSNPATAEAIRAAEASLTARAEARQLVFGRAWELVARLMVAVRTGADPASVAIRIVWADASTRSVAAAGDFAVKMYQAGIYSRETTLAYLGMTEDQIALEMDRTQRDAQLGADIRLGRYLSGTVDN</sequence>